<proteinExistence type="predicted"/>
<name>A0A4S8R795_9HELO</name>
<dbReference type="OrthoDB" id="5371837at2759"/>
<dbReference type="Proteomes" id="UP000308671">
    <property type="component" value="Unassembled WGS sequence"/>
</dbReference>
<evidence type="ECO:0000313" key="2">
    <source>
        <dbReference type="Proteomes" id="UP000308671"/>
    </source>
</evidence>
<accession>A0A4S8R795</accession>
<keyword evidence="2" id="KW-1185">Reference proteome</keyword>
<organism evidence="1 2">
    <name type="scientific">Botrytis galanthina</name>
    <dbReference type="NCBI Taxonomy" id="278940"/>
    <lineage>
        <taxon>Eukaryota</taxon>
        <taxon>Fungi</taxon>
        <taxon>Dikarya</taxon>
        <taxon>Ascomycota</taxon>
        <taxon>Pezizomycotina</taxon>
        <taxon>Leotiomycetes</taxon>
        <taxon>Helotiales</taxon>
        <taxon>Sclerotiniaceae</taxon>
        <taxon>Botrytis</taxon>
    </lineage>
</organism>
<sequence>MQTTATDLSPSKFSKTLILHLSLRKRKSICSNGTSLHRLLPDRDKSGIPLNMLREFPEPQQRQGISKKISNDIGKLQFVGENMLADRKTTNNSLPKIRTKKDAMEKIIAEFKRLPTIKKLEKLPNLLNYIATTLESVKDLGIKLGDVSGNLRKGYGGLFIELEEKSDGGMLEFTHTERVNGMPDATKILEKIFAESQTLTRAH</sequence>
<protein>
    <submittedName>
        <fullName evidence="1">Uncharacterized protein</fullName>
    </submittedName>
</protein>
<comment type="caution">
    <text evidence="1">The sequence shown here is derived from an EMBL/GenBank/DDBJ whole genome shotgun (WGS) entry which is preliminary data.</text>
</comment>
<dbReference type="AlphaFoldDB" id="A0A4S8R795"/>
<evidence type="ECO:0000313" key="1">
    <source>
        <dbReference type="EMBL" id="THV49114.1"/>
    </source>
</evidence>
<reference evidence="1 2" key="1">
    <citation type="submission" date="2017-12" db="EMBL/GenBank/DDBJ databases">
        <title>Comparative genomics of Botrytis spp.</title>
        <authorList>
            <person name="Valero-Jimenez C.A."/>
            <person name="Tapia P."/>
            <person name="Veloso J."/>
            <person name="Silva-Moreno E."/>
            <person name="Staats M."/>
            <person name="Valdes J.H."/>
            <person name="Van Kan J.A.L."/>
        </authorList>
    </citation>
    <scope>NUCLEOTIDE SEQUENCE [LARGE SCALE GENOMIC DNA]</scope>
    <source>
        <strain evidence="1 2">MUCL435</strain>
    </source>
</reference>
<gene>
    <name evidence="1" type="ORF">BGAL_0211g00230</name>
</gene>
<dbReference type="EMBL" id="PQXL01000211">
    <property type="protein sequence ID" value="THV49114.1"/>
    <property type="molecule type" value="Genomic_DNA"/>
</dbReference>